<dbReference type="EMBL" id="HACG01037937">
    <property type="protein sequence ID" value="CEK84802.1"/>
    <property type="molecule type" value="Transcribed_RNA"/>
</dbReference>
<protein>
    <submittedName>
        <fullName evidence="1">Uncharacterized protein</fullName>
    </submittedName>
</protein>
<name>A0A0B7AVY1_9EUPU</name>
<dbReference type="AlphaFoldDB" id="A0A0B7AVY1"/>
<sequence>MQTVANWRWSSVLVGSSSLTLILTSISHLPVLDPILIPVGSNEMQYLCNCNRVFT</sequence>
<evidence type="ECO:0000313" key="1">
    <source>
        <dbReference type="EMBL" id="CEK84802.1"/>
    </source>
</evidence>
<feature type="non-terminal residue" evidence="1">
    <location>
        <position position="55"/>
    </location>
</feature>
<proteinExistence type="predicted"/>
<reference evidence="1" key="1">
    <citation type="submission" date="2014-12" db="EMBL/GenBank/DDBJ databases">
        <title>Insight into the proteome of Arion vulgaris.</title>
        <authorList>
            <person name="Aradska J."/>
            <person name="Bulat T."/>
            <person name="Smidak R."/>
            <person name="Sarate P."/>
            <person name="Gangsoo J."/>
            <person name="Sialana F."/>
            <person name="Bilban M."/>
            <person name="Lubec G."/>
        </authorList>
    </citation>
    <scope>NUCLEOTIDE SEQUENCE</scope>
    <source>
        <tissue evidence="1">Skin</tissue>
    </source>
</reference>
<organism evidence="1">
    <name type="scientific">Arion vulgaris</name>
    <dbReference type="NCBI Taxonomy" id="1028688"/>
    <lineage>
        <taxon>Eukaryota</taxon>
        <taxon>Metazoa</taxon>
        <taxon>Spiralia</taxon>
        <taxon>Lophotrochozoa</taxon>
        <taxon>Mollusca</taxon>
        <taxon>Gastropoda</taxon>
        <taxon>Heterobranchia</taxon>
        <taxon>Euthyneura</taxon>
        <taxon>Panpulmonata</taxon>
        <taxon>Eupulmonata</taxon>
        <taxon>Stylommatophora</taxon>
        <taxon>Helicina</taxon>
        <taxon>Arionoidea</taxon>
        <taxon>Arionidae</taxon>
        <taxon>Arion</taxon>
    </lineage>
</organism>
<accession>A0A0B7AVY1</accession>
<gene>
    <name evidence="1" type="primary">ORF144598</name>
</gene>